<dbReference type="SUPFAM" id="SSF49447">
    <property type="entry name" value="Second domain of Mu2 adaptin subunit (ap50) of ap2 adaptor"/>
    <property type="match status" value="1"/>
</dbReference>
<feature type="domain" description="DUF11" evidence="6">
    <location>
        <begin position="1114"/>
        <end position="1227"/>
    </location>
</feature>
<dbReference type="InterPro" id="IPR033764">
    <property type="entry name" value="Sdr_B"/>
</dbReference>
<evidence type="ECO:0000313" key="9">
    <source>
        <dbReference type="EMBL" id="TAA74825.1"/>
    </source>
</evidence>
<accession>A0A521G1D9</accession>
<dbReference type="InterPro" id="IPR001434">
    <property type="entry name" value="OmcB-like_DUF11"/>
</dbReference>
<evidence type="ECO:0000256" key="3">
    <source>
        <dbReference type="ARBA" id="ARBA00022729"/>
    </source>
</evidence>
<feature type="domain" description="DUF11" evidence="6">
    <location>
        <begin position="812"/>
        <end position="924"/>
    </location>
</feature>
<proteinExistence type="predicted"/>
<evidence type="ECO:0000256" key="5">
    <source>
        <dbReference type="SAM" id="SignalP"/>
    </source>
</evidence>
<dbReference type="InterPro" id="IPR051172">
    <property type="entry name" value="Chlamydia_OmcB"/>
</dbReference>
<dbReference type="InterPro" id="IPR047589">
    <property type="entry name" value="DUF11_rpt"/>
</dbReference>
<comment type="subcellular location">
    <subcellularLocation>
        <location evidence="1">Secreted</location>
    </subcellularLocation>
</comment>
<keyword evidence="3 5" id="KW-0732">Signal</keyword>
<dbReference type="SUPFAM" id="SSF117074">
    <property type="entry name" value="Hypothetical protein PA1324"/>
    <property type="match status" value="1"/>
</dbReference>
<dbReference type="GO" id="GO:0005576">
    <property type="term" value="C:extracellular region"/>
    <property type="evidence" value="ECO:0007669"/>
    <property type="project" value="UniProtKB-SubCell"/>
</dbReference>
<feature type="domain" description="DUF11" evidence="6">
    <location>
        <begin position="1568"/>
        <end position="1657"/>
    </location>
</feature>
<feature type="region of interest" description="Disordered" evidence="4">
    <location>
        <begin position="2009"/>
        <end position="2062"/>
    </location>
</feature>
<feature type="signal peptide" evidence="5">
    <location>
        <begin position="1"/>
        <end position="36"/>
    </location>
</feature>
<evidence type="ECO:0000313" key="10">
    <source>
        <dbReference type="Proteomes" id="UP000316238"/>
    </source>
</evidence>
<dbReference type="Pfam" id="PF01345">
    <property type="entry name" value="DUF11"/>
    <property type="match status" value="8"/>
</dbReference>
<dbReference type="Gene3D" id="2.60.40.740">
    <property type="match status" value="1"/>
</dbReference>
<feature type="domain" description="DUF11" evidence="6">
    <location>
        <begin position="689"/>
        <end position="799"/>
    </location>
</feature>
<keyword evidence="2" id="KW-0964">Secreted</keyword>
<evidence type="ECO:0000259" key="8">
    <source>
        <dbReference type="Pfam" id="PF19076"/>
    </source>
</evidence>
<feature type="domain" description="CshA" evidence="8">
    <location>
        <begin position="2139"/>
        <end position="2208"/>
    </location>
</feature>
<dbReference type="InterPro" id="IPR013783">
    <property type="entry name" value="Ig-like_fold"/>
</dbReference>
<evidence type="ECO:0000256" key="1">
    <source>
        <dbReference type="ARBA" id="ARBA00004613"/>
    </source>
</evidence>
<dbReference type="Proteomes" id="UP000316238">
    <property type="component" value="Unassembled WGS sequence"/>
</dbReference>
<name>A0A521G1D9_9BACT</name>
<comment type="caution">
    <text evidence="9">The sequence shown here is derived from an EMBL/GenBank/DDBJ whole genome shotgun (WGS) entry which is preliminary data.</text>
</comment>
<feature type="domain" description="DUF11" evidence="6">
    <location>
        <begin position="563"/>
        <end position="670"/>
    </location>
</feature>
<feature type="domain" description="DUF11" evidence="6">
    <location>
        <begin position="1669"/>
        <end position="1771"/>
    </location>
</feature>
<evidence type="ECO:0000259" key="6">
    <source>
        <dbReference type="Pfam" id="PF01345"/>
    </source>
</evidence>
<feature type="domain" description="DUF11" evidence="6">
    <location>
        <begin position="1243"/>
        <end position="1334"/>
    </location>
</feature>
<reference evidence="9" key="1">
    <citation type="submission" date="2017-07" db="EMBL/GenBank/DDBJ databases">
        <title>The cable genome - Insights into the physiology and evolution of filamentous bacteria capable of sulfide oxidation via long distance electron transfer.</title>
        <authorList>
            <person name="Thorup C."/>
            <person name="Bjerg J.T."/>
            <person name="Schreiber L."/>
            <person name="Nielsen L.P."/>
            <person name="Kjeldsen K.U."/>
            <person name="Boesen T."/>
            <person name="Boggild A."/>
            <person name="Meysman F."/>
            <person name="Geelhoed J."/>
            <person name="Schramm A."/>
        </authorList>
    </citation>
    <scope>NUCLEOTIDE SEQUENCE [LARGE SCALE GENOMIC DNA]</scope>
    <source>
        <strain evidence="9">GS</strain>
    </source>
</reference>
<organism evidence="9 10">
    <name type="scientific">Candidatus Electronema aureum</name>
    <dbReference type="NCBI Taxonomy" id="2005002"/>
    <lineage>
        <taxon>Bacteria</taxon>
        <taxon>Pseudomonadati</taxon>
        <taxon>Thermodesulfobacteriota</taxon>
        <taxon>Desulfobulbia</taxon>
        <taxon>Desulfobulbales</taxon>
        <taxon>Desulfobulbaceae</taxon>
        <taxon>Candidatus Electronema</taxon>
    </lineage>
</organism>
<feature type="domain" description="DUF11" evidence="6">
    <location>
        <begin position="1372"/>
        <end position="1493"/>
    </location>
</feature>
<dbReference type="InterPro" id="IPR008969">
    <property type="entry name" value="CarboxyPept-like_regulatory"/>
</dbReference>
<dbReference type="PANTHER" id="PTHR34819">
    <property type="entry name" value="LARGE CYSTEINE-RICH PERIPLASMIC PROTEIN OMCB"/>
    <property type="match status" value="1"/>
</dbReference>
<protein>
    <submittedName>
        <fullName evidence="9">Conserved repeat domain-containing protein</fullName>
    </submittedName>
</protein>
<feature type="compositionally biased region" description="Polar residues" evidence="4">
    <location>
        <begin position="2017"/>
        <end position="2039"/>
    </location>
</feature>
<feature type="non-terminal residue" evidence="9">
    <location>
        <position position="2264"/>
    </location>
</feature>
<dbReference type="Pfam" id="PF19076">
    <property type="entry name" value="CshA_repeat"/>
    <property type="match status" value="2"/>
</dbReference>
<dbReference type="Pfam" id="PF17210">
    <property type="entry name" value="SdrD_B"/>
    <property type="match status" value="1"/>
</dbReference>
<dbReference type="InterPro" id="IPR036168">
    <property type="entry name" value="AP2_Mu_C_sf"/>
</dbReference>
<evidence type="ECO:0000259" key="7">
    <source>
        <dbReference type="Pfam" id="PF17210"/>
    </source>
</evidence>
<feature type="chain" id="PRO_5021956264" evidence="5">
    <location>
        <begin position="37"/>
        <end position="2264"/>
    </location>
</feature>
<evidence type="ECO:0000256" key="4">
    <source>
        <dbReference type="SAM" id="MobiDB-lite"/>
    </source>
</evidence>
<feature type="domain" description="SD-repeat containing protein B" evidence="7">
    <location>
        <begin position="1905"/>
        <end position="1995"/>
    </location>
</feature>
<dbReference type="EMBL" id="NQJD01000016">
    <property type="protein sequence ID" value="TAA74825.1"/>
    <property type="molecule type" value="Genomic_DNA"/>
</dbReference>
<feature type="domain" description="CshA" evidence="8">
    <location>
        <begin position="2012"/>
        <end position="2102"/>
    </location>
</feature>
<sequence length="2264" mass="232344">MKKLRRNYSAGRSFIVRLAVAAAMLTAAMPFSAAQADPYPPTTANTALHFPVAAWPSEPTNPLNCGTSCGDWKPYTRFQTGANDPRVQDPSNGGTSPQNYVNIASSCIDKNLPSIYYSMRKGAAADGSEDVLFFRWRVEQIAHSYDKGGSYGSTDPWKSGLWTVFFDIDGTGYRDLAAHLNGSSGGPATAIDTVAGIYGKMPTQSISYVDDPNIFLLGHNPAAVADPSGVLLNYHNSNAPDTSWPNGAAEVFYDFGTTRAIKVSANSCTEYFVDYQIPIKMLDASAHGGPTITRNTPISMLFCTANSLNNPLQKDCALNRTWLADPNQPAPFGDYLSFNRDEPYAQPIVSEVLAEGSTNCASSTTTKLTARVQDTLYVNNNSGVVEPSIASVDFYYWHDVNGNGAADETGGEWTYAATGTQKAGTLNTWQANWDSSGLLKGAYLIGVQAVDDPAKVDDDVPNAPVANRTFSYLAGYTPSENSPTAKVYSNGWVWNGDLKQWEQPSGVVGWLDGQEAIYDAQHDSSATPDEKEDWWGNPDETGTKIATTGTELSVNVCGVEPVITKTASVSEVSVGGEVTFTLTVTNPLKNPSPITVTTVQDTLPPGFSYKPNSTTGDFDDSEPSETGQILSWSNNNNPLSIAPDSSLSLTFVAIASSVVGNYTNTANAATSYGPIVSPPVTINVGAPRLTISKTPDNFTRAPGETINYTIRYSNDSTVDVSSVVITDILPAGLTFGSCSDGCAYDSVTRTLTWNRAGLYAGEGPYTVSYSVTVDTPYSGPANSVNTVTIDSNKTDPASTTASVYINAPRPVLVLEKTSSAATVNPSGNITYTLAYRNIGTAAATGVTLTDPLPNGFTYVSATGSPSSAPAVGSNGTVTWTIGDLAVDATASVTVTAQASNPFIGTSNPAVNTATLTAANADSVTDTANVGISETGSVCTDYYFRNETAGIANDGTRRIASTSPVPVAGDTGEAIELATRDASYYEVARFYSAVAASTQTITGNITLTVYYDRVNGTNPNIRATVGTYNPTTGIFTAIGTSPSVAAANKSSFVDLTVTNASTTLPSGHMIRWVLEAQSTSRRIALEWDGNTTSPIDSTVQLALSKSNVCISNPKLALEKEVNTPSIAKNGMGRQLTYTLKYANTSSATAVSSPSISDNLPAGTTYSSCSVGSSHFTGCSHSGGVVTFTGASVAASGTGSVTITVNVDDDLTGKTSLVNNATFSATAATPASASATTTVDTRQPDVRIFKSANKTLLTVGDTVTYTLMAVNSGTLDATGVTVTDNFPDEAWFTYGSCSTGAGTCSQTAGVLTWNIGPLAAGATKTATFTMTVQAGAPNGVTEKDNLATGIYGGGGTGTATSNTVTVAISTNPNLALSKTVDKTASSPGDTLTYTLTLVNNGSGAATGVLVTDPIPTYTSYVPASVTTNQGTASFDPVGNRVRFDLGDVNGGTTVTMSFKVLVNSTMPAGATDVPNTATASASNHGSRQATASSTVTAAPLLTIQKSGATSLAYPSATLTAAANGTTLFVSSTAAFEVGQYIKVGSTTARIVSLSSKSLTVDAAITASSGTNVFGSATYSLIYQNTGNADASNVVVTDTLPAELEYFSSSNSGTVSGQDVTWNIGTLTAGASGTVQVTVFPTGTGTVTNTAKIDSSETTEVSNSLNINIGGLSVTKSTSTAVRSVTAPDNVASYTITVGNSTAAAIAGVAVTDQLPPGFTYKAGSTGGTAGAGEPTGSAIPVWTITVPATGSVTITFQADIAAGTSPGTYDNEVGLIKAGVGIIPFDPTSTTVENVTVLGAGTAVLQGTIYHDQNTSDGGINLVDTPLAGVLVNVLASNGLYYTAYTDDNGFYQLVLPAGSTTVSVSTPDGYVLTSGVDKNNNATLTLVSGATTVHNVGYVPATNTGSISGTVWSDANATGTLDSGELGYPAVTVKLYAPGTVIGTNEPLAVILSGPDGSYSFTGLPDSADGDDYQVLVMPPVGTLLTNAPNPKNAAVSGGGDVTGVDFGLGDPPVAADDSSTGNQPGNMTLSVTANDSDPNNDLDVGTVDLDPATPGRQTSLAVSGEGDWTVDDLGNVTFTPEAGFTGDPTSIPYTVSDSTGLVSNQAMITIDYVPKAVDDSDAYTPGVAKTVAVLDNDTTGDAIVPATVSIVGGTDTNSDGTLDSLTVSSEGVWTVNASGQIVFTPESGFTGNPTPIQYTGKDAQGNVSNQATVSLTADPLPVAVDDSDAYTPGVAKTVAVLDNDTTGDAIVPATVSIVGGTDTN</sequence>
<dbReference type="SUPFAM" id="SSF49464">
    <property type="entry name" value="Carboxypeptidase regulatory domain-like"/>
    <property type="match status" value="1"/>
</dbReference>
<gene>
    <name evidence="9" type="ORF">CDV28_1161</name>
</gene>
<dbReference type="PANTHER" id="PTHR34819:SF3">
    <property type="entry name" value="CELL SURFACE PROTEIN"/>
    <property type="match status" value="1"/>
</dbReference>
<dbReference type="Gene3D" id="2.60.40.1170">
    <property type="entry name" value="Mu homology domain, subdomain B"/>
    <property type="match status" value="4"/>
</dbReference>
<evidence type="ECO:0000256" key="2">
    <source>
        <dbReference type="ARBA" id="ARBA00022525"/>
    </source>
</evidence>
<keyword evidence="10" id="KW-1185">Reference proteome</keyword>
<dbReference type="NCBIfam" id="TIGR01451">
    <property type="entry name" value="B_ant_repeat"/>
    <property type="match status" value="7"/>
</dbReference>
<dbReference type="Gene3D" id="2.60.40.10">
    <property type="entry name" value="Immunoglobulins"/>
    <property type="match status" value="3"/>
</dbReference>
<dbReference type="InterPro" id="IPR026395">
    <property type="entry name" value="CshA_fibril"/>
</dbReference>
<dbReference type="NCBIfam" id="TIGR04225">
    <property type="entry name" value="CshA_fibril_rpt"/>
    <property type="match status" value="1"/>
</dbReference>